<keyword evidence="1" id="KW-0472">Membrane</keyword>
<keyword evidence="1" id="KW-0812">Transmembrane</keyword>
<feature type="transmembrane region" description="Helical" evidence="1">
    <location>
        <begin position="220"/>
        <end position="237"/>
    </location>
</feature>
<organism evidence="2 3">
    <name type="scientific">Rhodococcus opacus</name>
    <name type="common">Nocardia opaca</name>
    <dbReference type="NCBI Taxonomy" id="37919"/>
    <lineage>
        <taxon>Bacteria</taxon>
        <taxon>Bacillati</taxon>
        <taxon>Actinomycetota</taxon>
        <taxon>Actinomycetes</taxon>
        <taxon>Mycobacteriales</taxon>
        <taxon>Nocardiaceae</taxon>
        <taxon>Rhodococcus</taxon>
    </lineage>
</organism>
<gene>
    <name evidence="2" type="ORF">EP51_34640</name>
</gene>
<dbReference type="EMBL" id="CP008947">
    <property type="protein sequence ID" value="AII09504.1"/>
    <property type="molecule type" value="Genomic_DNA"/>
</dbReference>
<dbReference type="eggNOG" id="COG3371">
    <property type="taxonomic scope" value="Bacteria"/>
</dbReference>
<accession>A0A076F1C9</accession>
<name>A0A076F1C9_RHOOP</name>
<keyword evidence="1" id="KW-1133">Transmembrane helix</keyword>
<dbReference type="InterPro" id="IPR009339">
    <property type="entry name" value="DUF998"/>
</dbReference>
<evidence type="ECO:0000256" key="1">
    <source>
        <dbReference type="SAM" id="Phobius"/>
    </source>
</evidence>
<protein>
    <submittedName>
        <fullName evidence="2">Membrane protein</fullName>
    </submittedName>
</protein>
<sequence>MATWSSRSRRLSTILSVSRVRFGGVSVVRTPSPARRLLAVRVGATAWVLIALYFLAEVVTARAWPRPYEVRTNSVSNLGVTGCDGSAAQIAAARLCSPLHAVINSAFVMTGVLILAGAVGLREFLPPGRLRRAALTLLCLAAVSAALTGVVPINVDAHLHQLVAAPTFVARNAAMIVIAIGLYERWRIFALWTGLCCLVGVVGMAAILLPGEPFGVTERLALYLFTVWVVTAGVAALRTRAWLTSPETP</sequence>
<feature type="transmembrane region" description="Helical" evidence="1">
    <location>
        <begin position="189"/>
        <end position="208"/>
    </location>
</feature>
<feature type="transmembrane region" description="Helical" evidence="1">
    <location>
        <begin position="101"/>
        <end position="121"/>
    </location>
</feature>
<evidence type="ECO:0000313" key="2">
    <source>
        <dbReference type="EMBL" id="AII09504.1"/>
    </source>
</evidence>
<dbReference type="AlphaFoldDB" id="A0A076F1C9"/>
<reference evidence="2 3" key="1">
    <citation type="submission" date="2014-07" db="EMBL/GenBank/DDBJ databases">
        <title>Genome Sequence of Rhodococcus opacus Strain R7, a Biodegrader of Mono- and Polycyclic Aromatic Hydrocarbons.</title>
        <authorList>
            <person name="Di Gennaro P."/>
            <person name="Zampolli J."/>
            <person name="Presti I."/>
            <person name="Cappelletti M."/>
            <person name="D'Ursi P."/>
            <person name="Orro A."/>
            <person name="Mezzelani A."/>
            <person name="Milanesi L."/>
        </authorList>
    </citation>
    <scope>NUCLEOTIDE SEQUENCE [LARGE SCALE GENOMIC DNA]</scope>
    <source>
        <strain evidence="2 3">R7</strain>
    </source>
</reference>
<dbReference type="Proteomes" id="UP000028488">
    <property type="component" value="Chromosome"/>
</dbReference>
<feature type="transmembrane region" description="Helical" evidence="1">
    <location>
        <begin position="133"/>
        <end position="153"/>
    </location>
</feature>
<evidence type="ECO:0000313" key="3">
    <source>
        <dbReference type="Proteomes" id="UP000028488"/>
    </source>
</evidence>
<dbReference type="RefSeq" id="WP_128641747.1">
    <property type="nucleotide sequence ID" value="NZ_CP008947.1"/>
</dbReference>
<proteinExistence type="predicted"/>
<dbReference type="Pfam" id="PF06197">
    <property type="entry name" value="DUF998"/>
    <property type="match status" value="1"/>
</dbReference>
<feature type="transmembrane region" description="Helical" evidence="1">
    <location>
        <begin position="38"/>
        <end position="56"/>
    </location>
</feature>
<feature type="transmembrane region" description="Helical" evidence="1">
    <location>
        <begin position="159"/>
        <end position="182"/>
    </location>
</feature>